<keyword evidence="3" id="KW-0808">Transferase</keyword>
<evidence type="ECO:0000256" key="3">
    <source>
        <dbReference type="RuleBase" id="RU003694"/>
    </source>
</evidence>
<evidence type="ECO:0000313" key="7">
    <source>
        <dbReference type="Proteomes" id="UP000186817"/>
    </source>
</evidence>
<comment type="caution">
    <text evidence="6">The sequence shown here is derived from an EMBL/GenBank/DDBJ whole genome shotgun (WGS) entry which is preliminary data.</text>
</comment>
<dbReference type="InterPro" id="IPR020841">
    <property type="entry name" value="PKS_Beta-ketoAc_synthase_dom"/>
</dbReference>
<dbReference type="PANTHER" id="PTHR43775">
    <property type="entry name" value="FATTY ACID SYNTHASE"/>
    <property type="match status" value="1"/>
</dbReference>
<protein>
    <submittedName>
        <fullName evidence="6">Phthiocerol synthesis polyketide synthase type I PpsA</fullName>
    </submittedName>
</protein>
<accession>A0A1Q9DK37</accession>
<evidence type="ECO:0000259" key="5">
    <source>
        <dbReference type="PROSITE" id="PS52004"/>
    </source>
</evidence>
<feature type="compositionally biased region" description="Polar residues" evidence="4">
    <location>
        <begin position="620"/>
        <end position="634"/>
    </location>
</feature>
<keyword evidence="2" id="KW-0597">Phosphoprotein</keyword>
<dbReference type="OrthoDB" id="329835at2759"/>
<evidence type="ECO:0000256" key="1">
    <source>
        <dbReference type="ARBA" id="ARBA00022450"/>
    </source>
</evidence>
<dbReference type="Pfam" id="PF02801">
    <property type="entry name" value="Ketoacyl-synt_C"/>
    <property type="match status" value="1"/>
</dbReference>
<dbReference type="GO" id="GO:0004312">
    <property type="term" value="F:fatty acid synthase activity"/>
    <property type="evidence" value="ECO:0007669"/>
    <property type="project" value="TreeGrafter"/>
</dbReference>
<sequence length="1375" mass="150851">MDNEKDKRRRYNHFSGCDEKSKKTVQQKRARCREWRNIVIGVPTLWNQRNFITKFFAEGTHILSMDDDVEDLYLCEPLSQQSSAEVKRLPLPMGGILAEIVANARETMLSAGCFLWSLNVSDNPMFMRHNVLFTNGLCNGFFWGCLNRHDEDLTLKYGDGHEDVERSLRYFQKDGAVLRYSFICASSRCKLNPGGLQASMKPGQRAEEEDRSAVMLVEEFPHLLKLAPGSALVALAKAPSADLSCLCFVCDIFCSAPEGVSLHGFSVKVLPSGIDDPSSGNGVFVADGTVPSGVLVALYAGIWFPSLPMDKVQWGTETQPYSWSHVLDVHGPEAVDPELTSCTRADVVSYHLCCDGGIMDGFRADCRVRSASCLRCGIVLGWESVQNLELVLNSKLELLRSASLRSVQAMRSLLPGQELLLNYNLCATPASSLVPSCRYSRVVVVPRVLTEHLKELVRSSSLVSATAAVLCTLYSVKFLRNLSDQLAGEEMLSSKDLGMLIDQRRTYLLEGAVWATLRQTINKDRLAVVSGTFHRCKAKSAVMKKGCGGGIVIAPWSAIYGDEDLKIVWLPLEACEALALQHKPWSNELCRLLKLGSGLAPAAWRGGSSKPRSTALVQCSASHSTVARKSQRQASLPRPTPGTKRSAPTSGENSLGKGVDSLLQMAGKRRKAQVGAPQVLALEDASATEVSQEHVAPRGRRRPGLLALLTRFGPAAAESTAACLYLSCPSLLQRPCRLPGAADAKPSAQEPRQDTSMSRLEVAGALAFLRYSPGSDRRPQNPQPYRAGLSACTDTGVEIPITRWDISVYYCEDPDEAQPFQSVVKHQSYVEGIELFDHKYFQIAINEARGMDPMQRHVLEVGAQNLFKLGITKDIASRTPHHAGVSVGLDKDDYDSLPKTPELQGSANVQAIIANRFSFIFNLKGPNYVADTACSASLTATHLAKFMLRDQTIDKIEFHVALGIHQCLSPFPFVGSSQTHMTSARCRTFNATAGGYMRGDGCSGLTLKPGDLPDERDAIWRGSMVGQNGKSATLTAPNGISQEEVIWKAIREAKISPTESCVWSCHGTGTSLGDPIEVGAVRKIQNKEQRDTTLLVVTNKSQTGHLEGGAAMTSLLAAVFQVKASSAIPCCHLRQLNPHLDQTNFNAVFNSELNSYQYSQGNVHVSSFGFGGTNAHAIFWGENVYHAPSNAELYQKRIWSMSPPEVRVNGSDPALWDWDGPDQVILPGDKYSIEMNPDDPPNAPQRWFKEDTGVEHDEGEDEVYCLTGPFNEWDLEQMEDGPVPGLWTLTVKVPSSGQVEFRILRNGNEDEVIYPDMDKCSQKLTPIHGPSKDDQRNAKNTWLAEGIPGSSIKVDFFTCRGIRSINWMQATPVLM</sequence>
<dbReference type="PANTHER" id="PTHR43775:SF37">
    <property type="entry name" value="SI:DKEY-61P9.11"/>
    <property type="match status" value="1"/>
</dbReference>
<keyword evidence="1" id="KW-0596">Phosphopantetheine</keyword>
<dbReference type="Proteomes" id="UP000186817">
    <property type="component" value="Unassembled WGS sequence"/>
</dbReference>
<dbReference type="CDD" id="cd00833">
    <property type="entry name" value="PKS"/>
    <property type="match status" value="1"/>
</dbReference>
<dbReference type="SUPFAM" id="SSF53901">
    <property type="entry name" value="Thiolase-like"/>
    <property type="match status" value="2"/>
</dbReference>
<dbReference type="PROSITE" id="PS52004">
    <property type="entry name" value="KS3_2"/>
    <property type="match status" value="1"/>
</dbReference>
<dbReference type="SMART" id="SM00825">
    <property type="entry name" value="PKS_KS"/>
    <property type="match status" value="1"/>
</dbReference>
<feature type="region of interest" description="Disordered" evidence="4">
    <location>
        <begin position="620"/>
        <end position="657"/>
    </location>
</feature>
<dbReference type="InterPro" id="IPR014030">
    <property type="entry name" value="Ketoacyl_synth_N"/>
</dbReference>
<gene>
    <name evidence="6" type="primary">ppsA</name>
    <name evidence="6" type="ORF">AK812_SmicGene22304</name>
</gene>
<dbReference type="EMBL" id="LSRX01000499">
    <property type="protein sequence ID" value="OLP95534.1"/>
    <property type="molecule type" value="Genomic_DNA"/>
</dbReference>
<proteinExistence type="inferred from homology"/>
<feature type="domain" description="Ketosynthase family 3 (KS3)" evidence="5">
    <location>
        <begin position="760"/>
        <end position="1181"/>
    </location>
</feature>
<dbReference type="InterPro" id="IPR016039">
    <property type="entry name" value="Thiolase-like"/>
</dbReference>
<keyword evidence="7" id="KW-1185">Reference proteome</keyword>
<dbReference type="Pfam" id="PF00109">
    <property type="entry name" value="ketoacyl-synt"/>
    <property type="match status" value="1"/>
</dbReference>
<evidence type="ECO:0000256" key="4">
    <source>
        <dbReference type="SAM" id="MobiDB-lite"/>
    </source>
</evidence>
<organism evidence="6 7">
    <name type="scientific">Symbiodinium microadriaticum</name>
    <name type="common">Dinoflagellate</name>
    <name type="synonym">Zooxanthella microadriatica</name>
    <dbReference type="NCBI Taxonomy" id="2951"/>
    <lineage>
        <taxon>Eukaryota</taxon>
        <taxon>Sar</taxon>
        <taxon>Alveolata</taxon>
        <taxon>Dinophyceae</taxon>
        <taxon>Suessiales</taxon>
        <taxon>Symbiodiniaceae</taxon>
        <taxon>Symbiodinium</taxon>
    </lineage>
</organism>
<evidence type="ECO:0000256" key="2">
    <source>
        <dbReference type="ARBA" id="ARBA00022553"/>
    </source>
</evidence>
<dbReference type="InterPro" id="IPR014031">
    <property type="entry name" value="Ketoacyl_synth_C"/>
</dbReference>
<comment type="similarity">
    <text evidence="3">Belongs to the thiolase-like superfamily. Beta-ketoacyl-ACP synthases family.</text>
</comment>
<reference evidence="6 7" key="1">
    <citation type="submission" date="2016-02" db="EMBL/GenBank/DDBJ databases">
        <title>Genome analysis of coral dinoflagellate symbionts highlights evolutionary adaptations to a symbiotic lifestyle.</title>
        <authorList>
            <person name="Aranda M."/>
            <person name="Li Y."/>
            <person name="Liew Y.J."/>
            <person name="Baumgarten S."/>
            <person name="Simakov O."/>
            <person name="Wilson M."/>
            <person name="Piel J."/>
            <person name="Ashoor H."/>
            <person name="Bougouffa S."/>
            <person name="Bajic V.B."/>
            <person name="Ryu T."/>
            <person name="Ravasi T."/>
            <person name="Bayer T."/>
            <person name="Micklem G."/>
            <person name="Kim H."/>
            <person name="Bhak J."/>
            <person name="Lajeunesse T.C."/>
            <person name="Voolstra C.R."/>
        </authorList>
    </citation>
    <scope>NUCLEOTIDE SEQUENCE [LARGE SCALE GENOMIC DNA]</scope>
    <source>
        <strain evidence="6 7">CCMP2467</strain>
    </source>
</reference>
<dbReference type="Gene3D" id="3.40.47.10">
    <property type="match status" value="1"/>
</dbReference>
<dbReference type="InterPro" id="IPR050091">
    <property type="entry name" value="PKS_NRPS_Biosynth_Enz"/>
</dbReference>
<name>A0A1Q9DK37_SYMMI</name>
<dbReference type="GO" id="GO:0006633">
    <property type="term" value="P:fatty acid biosynthetic process"/>
    <property type="evidence" value="ECO:0007669"/>
    <property type="project" value="TreeGrafter"/>
</dbReference>
<evidence type="ECO:0000313" key="6">
    <source>
        <dbReference type="EMBL" id="OLP95534.1"/>
    </source>
</evidence>